<dbReference type="OrthoDB" id="9792162at2"/>
<gene>
    <name evidence="2" type="ORF">SAMN05421781_0803</name>
</gene>
<dbReference type="STRING" id="1122204.SAMN05421781_0803"/>
<dbReference type="Proteomes" id="UP000199488">
    <property type="component" value="Unassembled WGS sequence"/>
</dbReference>
<dbReference type="SMART" id="SM00829">
    <property type="entry name" value="PKS_ER"/>
    <property type="match status" value="1"/>
</dbReference>
<feature type="domain" description="Enoyl reductase (ER)" evidence="1">
    <location>
        <begin position="10"/>
        <end position="316"/>
    </location>
</feature>
<dbReference type="GO" id="GO:0016491">
    <property type="term" value="F:oxidoreductase activity"/>
    <property type="evidence" value="ECO:0007669"/>
    <property type="project" value="InterPro"/>
</dbReference>
<dbReference type="InterPro" id="IPR011032">
    <property type="entry name" value="GroES-like_sf"/>
</dbReference>
<dbReference type="PANTHER" id="PTHR44013">
    <property type="entry name" value="ZINC-TYPE ALCOHOL DEHYDROGENASE-LIKE PROTEIN C16A3.02C"/>
    <property type="match status" value="1"/>
</dbReference>
<dbReference type="Pfam" id="PF08240">
    <property type="entry name" value="ADH_N"/>
    <property type="match status" value="1"/>
</dbReference>
<sequence>MKASVHKTYGPPEVMEVTEVEQLVPKDDEVLVKVHAATVTSGDCKVRKADPFPVRFFYGLKKPKTGILGSEFSGEVEATGKDVTSFQKGEAVFCGTGVKLGANAEYVCVKEKGAIVAKPGNMTFEEAASVPFGATTSLFFLRDQGRIKEGQKVLIYGASGALGTYAVQLAKAFGTDVTGVCSTNHVALVTSLGADQVIDYTQEDFTASGQTYDLIFDTVGKTSFSTCKNLLSTNGIYVTAVAGVPQFAQMMVTSLIGSKKLKGGLASMRKEDLLFLKELIESGKIHSVIDRRYSLDQVAAAHSYVETGHKHGSVVITLIPSPAF</sequence>
<dbReference type="SUPFAM" id="SSF50129">
    <property type="entry name" value="GroES-like"/>
    <property type="match status" value="1"/>
</dbReference>
<dbReference type="InterPro" id="IPR020843">
    <property type="entry name" value="ER"/>
</dbReference>
<evidence type="ECO:0000259" key="1">
    <source>
        <dbReference type="SMART" id="SM00829"/>
    </source>
</evidence>
<dbReference type="AlphaFoldDB" id="A0A1H2RJC4"/>
<dbReference type="InterPro" id="IPR013154">
    <property type="entry name" value="ADH-like_N"/>
</dbReference>
<evidence type="ECO:0000313" key="2">
    <source>
        <dbReference type="EMBL" id="SDW19566.1"/>
    </source>
</evidence>
<dbReference type="RefSeq" id="WP_091611448.1">
    <property type="nucleotide sequence ID" value="NZ_FNNC01000001.1"/>
</dbReference>
<organism evidence="2 3">
    <name type="scientific">Marinococcus luteus</name>
    <dbReference type="NCBI Taxonomy" id="1122204"/>
    <lineage>
        <taxon>Bacteria</taxon>
        <taxon>Bacillati</taxon>
        <taxon>Bacillota</taxon>
        <taxon>Bacilli</taxon>
        <taxon>Bacillales</taxon>
        <taxon>Bacillaceae</taxon>
        <taxon>Marinococcus</taxon>
    </lineage>
</organism>
<dbReference type="PANTHER" id="PTHR44013:SF1">
    <property type="entry name" value="ZINC-TYPE ALCOHOL DEHYDROGENASE-LIKE PROTEIN C16A3.02C"/>
    <property type="match status" value="1"/>
</dbReference>
<dbReference type="InterPro" id="IPR036291">
    <property type="entry name" value="NAD(P)-bd_dom_sf"/>
</dbReference>
<dbReference type="CDD" id="cd08267">
    <property type="entry name" value="MDR1"/>
    <property type="match status" value="1"/>
</dbReference>
<evidence type="ECO:0000313" key="3">
    <source>
        <dbReference type="Proteomes" id="UP000199488"/>
    </source>
</evidence>
<dbReference type="Gene3D" id="3.40.50.720">
    <property type="entry name" value="NAD(P)-binding Rossmann-like Domain"/>
    <property type="match status" value="1"/>
</dbReference>
<reference evidence="2 3" key="1">
    <citation type="submission" date="2016-10" db="EMBL/GenBank/DDBJ databases">
        <authorList>
            <person name="de Groot N.N."/>
        </authorList>
    </citation>
    <scope>NUCLEOTIDE SEQUENCE [LARGE SCALE GENOMIC DNA]</scope>
    <source>
        <strain evidence="2 3">DSM 23126</strain>
    </source>
</reference>
<dbReference type="Pfam" id="PF13602">
    <property type="entry name" value="ADH_zinc_N_2"/>
    <property type="match status" value="1"/>
</dbReference>
<keyword evidence="3" id="KW-1185">Reference proteome</keyword>
<name>A0A1H2RJC4_9BACI</name>
<dbReference type="SUPFAM" id="SSF51735">
    <property type="entry name" value="NAD(P)-binding Rossmann-fold domains"/>
    <property type="match status" value="1"/>
</dbReference>
<dbReference type="InterPro" id="IPR052733">
    <property type="entry name" value="Chloroplast_QOR"/>
</dbReference>
<dbReference type="EMBL" id="FNNC01000001">
    <property type="protein sequence ID" value="SDW19566.1"/>
    <property type="molecule type" value="Genomic_DNA"/>
</dbReference>
<accession>A0A1H2RJC4</accession>
<proteinExistence type="predicted"/>
<dbReference type="Gene3D" id="3.90.180.10">
    <property type="entry name" value="Medium-chain alcohol dehydrogenases, catalytic domain"/>
    <property type="match status" value="1"/>
</dbReference>
<protein>
    <submittedName>
        <fullName evidence="2">NADPH:quinone reductase</fullName>
    </submittedName>
</protein>